<dbReference type="AlphaFoldDB" id="A0A9D1HY25"/>
<dbReference type="SFLD" id="SFLDF00027">
    <property type="entry name" value="p-type_atpase"/>
    <property type="match status" value="1"/>
</dbReference>
<dbReference type="InterPro" id="IPR023298">
    <property type="entry name" value="ATPase_P-typ_TM_dom_sf"/>
</dbReference>
<dbReference type="Pfam" id="PF00689">
    <property type="entry name" value="Cation_ATPase_C"/>
    <property type="match status" value="1"/>
</dbReference>
<keyword evidence="5" id="KW-0479">Metal-binding</keyword>
<keyword evidence="6" id="KW-0547">Nucleotide-binding</keyword>
<dbReference type="GO" id="GO:0046872">
    <property type="term" value="F:metal ion binding"/>
    <property type="evidence" value="ECO:0007669"/>
    <property type="project" value="UniProtKB-KW"/>
</dbReference>
<comment type="caution">
    <text evidence="15">The sequence shown here is derived from an EMBL/GenBank/DDBJ whole genome shotgun (WGS) entry which is preliminary data.</text>
</comment>
<dbReference type="Pfam" id="PF00690">
    <property type="entry name" value="Cation_ATPase_N"/>
    <property type="match status" value="1"/>
</dbReference>
<dbReference type="Proteomes" id="UP000824078">
    <property type="component" value="Unassembled WGS sequence"/>
</dbReference>
<dbReference type="InterPro" id="IPR023214">
    <property type="entry name" value="HAD_sf"/>
</dbReference>
<keyword evidence="10 13" id="KW-0472">Membrane</keyword>
<evidence type="ECO:0000256" key="2">
    <source>
        <dbReference type="ARBA" id="ARBA00005675"/>
    </source>
</evidence>
<dbReference type="GO" id="GO:0019829">
    <property type="term" value="F:ATPase-coupled monoatomic cation transmembrane transporter activity"/>
    <property type="evidence" value="ECO:0007669"/>
    <property type="project" value="UniProtKB-ARBA"/>
</dbReference>
<feature type="transmembrane region" description="Helical" evidence="13">
    <location>
        <begin position="289"/>
        <end position="312"/>
    </location>
</feature>
<dbReference type="Pfam" id="PF13246">
    <property type="entry name" value="Cation_ATPase"/>
    <property type="match status" value="1"/>
</dbReference>
<dbReference type="NCBIfam" id="TIGR01494">
    <property type="entry name" value="ATPase_P-type"/>
    <property type="match status" value="3"/>
</dbReference>
<feature type="domain" description="Cation-transporting P-type ATPase N-terminal" evidence="14">
    <location>
        <begin position="2"/>
        <end position="76"/>
    </location>
</feature>
<keyword evidence="7" id="KW-0067">ATP-binding</keyword>
<dbReference type="EMBL" id="DVMQ01000017">
    <property type="protein sequence ID" value="HIU24449.1"/>
    <property type="molecule type" value="Genomic_DNA"/>
</dbReference>
<evidence type="ECO:0000313" key="16">
    <source>
        <dbReference type="Proteomes" id="UP000824078"/>
    </source>
</evidence>
<dbReference type="InterPro" id="IPR059000">
    <property type="entry name" value="ATPase_P-type_domA"/>
</dbReference>
<proteinExistence type="inferred from homology"/>
<evidence type="ECO:0000256" key="7">
    <source>
        <dbReference type="ARBA" id="ARBA00022840"/>
    </source>
</evidence>
<dbReference type="SUPFAM" id="SSF81653">
    <property type="entry name" value="Calcium ATPase, transduction domain A"/>
    <property type="match status" value="1"/>
</dbReference>
<dbReference type="FunFam" id="3.40.50.1000:FF:000001">
    <property type="entry name" value="Phospholipid-transporting ATPase IC"/>
    <property type="match status" value="1"/>
</dbReference>
<dbReference type="FunFam" id="3.40.50.1000:FF:000028">
    <property type="entry name" value="Calcium-transporting P-type ATPase, putative"/>
    <property type="match status" value="1"/>
</dbReference>
<dbReference type="GO" id="GO:0005886">
    <property type="term" value="C:plasma membrane"/>
    <property type="evidence" value="ECO:0007669"/>
    <property type="project" value="UniProtKB-SubCell"/>
</dbReference>
<dbReference type="GO" id="GO:0005524">
    <property type="term" value="F:ATP binding"/>
    <property type="evidence" value="ECO:0007669"/>
    <property type="project" value="UniProtKB-KW"/>
</dbReference>
<evidence type="ECO:0000313" key="15">
    <source>
        <dbReference type="EMBL" id="HIU24449.1"/>
    </source>
</evidence>
<dbReference type="FunFam" id="2.70.150.10:FF:000016">
    <property type="entry name" value="Calcium-transporting P-type ATPase putative"/>
    <property type="match status" value="1"/>
</dbReference>
<evidence type="ECO:0000256" key="12">
    <source>
        <dbReference type="ARBA" id="ARBA00069458"/>
    </source>
</evidence>
<protein>
    <recommendedName>
        <fullName evidence="12">Probable cation-transporting ATPase F</fullName>
    </recommendedName>
</protein>
<dbReference type="SMART" id="SM00831">
    <property type="entry name" value="Cation_ATPase_N"/>
    <property type="match status" value="1"/>
</dbReference>
<evidence type="ECO:0000259" key="14">
    <source>
        <dbReference type="SMART" id="SM00831"/>
    </source>
</evidence>
<keyword evidence="9 13" id="KW-1133">Transmembrane helix</keyword>
<dbReference type="PRINTS" id="PR00120">
    <property type="entry name" value="HATPASE"/>
</dbReference>
<dbReference type="GO" id="GO:0098662">
    <property type="term" value="P:inorganic cation transmembrane transport"/>
    <property type="evidence" value="ECO:0007669"/>
    <property type="project" value="UniProtKB-ARBA"/>
</dbReference>
<evidence type="ECO:0000256" key="1">
    <source>
        <dbReference type="ARBA" id="ARBA00004651"/>
    </source>
</evidence>
<dbReference type="InterPro" id="IPR006068">
    <property type="entry name" value="ATPase_P-typ_cation-transptr_C"/>
</dbReference>
<reference evidence="15" key="1">
    <citation type="submission" date="2020-10" db="EMBL/GenBank/DDBJ databases">
        <authorList>
            <person name="Gilroy R."/>
        </authorList>
    </citation>
    <scope>NUCLEOTIDE SEQUENCE</scope>
    <source>
        <strain evidence="15">ChiHjej12B11-29160</strain>
    </source>
</reference>
<feature type="transmembrane region" description="Helical" evidence="13">
    <location>
        <begin position="677"/>
        <end position="702"/>
    </location>
</feature>
<dbReference type="SFLD" id="SFLDS00003">
    <property type="entry name" value="Haloacid_Dehalogenase"/>
    <property type="match status" value="1"/>
</dbReference>
<evidence type="ECO:0000256" key="13">
    <source>
        <dbReference type="SAM" id="Phobius"/>
    </source>
</evidence>
<dbReference type="SUPFAM" id="SSF56784">
    <property type="entry name" value="HAD-like"/>
    <property type="match status" value="1"/>
</dbReference>
<dbReference type="InterPro" id="IPR018303">
    <property type="entry name" value="ATPase_P-typ_P_site"/>
</dbReference>
<dbReference type="PRINTS" id="PR00119">
    <property type="entry name" value="CATATPASE"/>
</dbReference>
<dbReference type="InterPro" id="IPR044492">
    <property type="entry name" value="P_typ_ATPase_HD_dom"/>
</dbReference>
<dbReference type="PANTHER" id="PTHR42861">
    <property type="entry name" value="CALCIUM-TRANSPORTING ATPASE"/>
    <property type="match status" value="1"/>
</dbReference>
<evidence type="ECO:0000256" key="3">
    <source>
        <dbReference type="ARBA" id="ARBA00022475"/>
    </source>
</evidence>
<dbReference type="SUPFAM" id="SSF81660">
    <property type="entry name" value="Metal cation-transporting ATPase, ATP-binding domain N"/>
    <property type="match status" value="1"/>
</dbReference>
<dbReference type="Gene3D" id="2.70.150.10">
    <property type="entry name" value="Calcium-transporting ATPase, cytoplasmic transduction domain A"/>
    <property type="match status" value="1"/>
</dbReference>
<accession>A0A9D1HY25</accession>
<dbReference type="SFLD" id="SFLDG00002">
    <property type="entry name" value="C1.7:_P-type_atpase_like"/>
    <property type="match status" value="1"/>
</dbReference>
<sequence length="897" mass="96715">MKEYLATSKSVLNELGTDEESGLSAHQAQQELEKFGPNKLDEEKKTPLWIRFFEQMLDPMVIMLIVAAIISAVTGMIQGEPEWADVIIIMVVVIINAVLGVVQEAKSEQALEALQEMSAAQSKVIRDGKLIHLPSADLVPGDIILLEAGDSVPADCRVLESASMKIEEAALTGESVPVEKNSDPIKLASDADDVPLGDRKNMCYMGSTVVYGRGRAVVVATGMKTEMGKIADALSTAKKELTPLQIKLAQLSRILTVMVLVICVVIFAVDFLRHGNEMTSNPSLILDTFMVAVSLAVAAIPEGLVAVVTIVLSMGVTKMSRRQAIIRKLTAVETLGCTQIICSDKTGTLTQNKMTVVRHELAAPEEKFLAGMALCSDAKWDAEAGEAIGEPTECALVNDAAKAGMTGLEVEHPRVGEAPFDSGRKMMSVIVEEADGTFEQYTKGAPDVVIALCTHCYDGDQIVPMTDEKRQAILSANKAMADNALRVLALASRTHTAIPDDCRPEVLEHDLVFCGLSGMIDPVRPEVTQAIVEAKQAGIRPIMITGDHIDTAVAIAKELGIVKEAGHAITGAQLDKISDEDFAEQVTQYSVYARVQPEHKARIVDAWKARGMVVAMTGDGVNDAPSIKRADIGIGMGITGTDVTKNVADMVLADDNFATIIGAVEEGRRIYDNIRKVIQFLLSANIAEVLSVFIATLIGFTIFQPVQLLWINLITDCFPALALGMEDAEGDVMKRKPRASSDGVFAGGMGIDIVFQGVVITLLVLASFFAGMWFHNGGINIAQLVDGVPDTEGVTMAFITLSMVEIFHSFNMRSRRASLFSMKKQNKWLWGAALLALILTVVVVEVDPLAQAFGFMVGDHQVLKIEALGVALLLAFLIIPIMEVYKAIMRAVEKNKA</sequence>
<dbReference type="InterPro" id="IPR001757">
    <property type="entry name" value="P_typ_ATPase"/>
</dbReference>
<dbReference type="PROSITE" id="PS00154">
    <property type="entry name" value="ATPASE_E1_E2"/>
    <property type="match status" value="1"/>
</dbReference>
<evidence type="ECO:0000256" key="9">
    <source>
        <dbReference type="ARBA" id="ARBA00022989"/>
    </source>
</evidence>
<gene>
    <name evidence="15" type="ORF">IAD17_05960</name>
</gene>
<organism evidence="15 16">
    <name type="scientific">Candidatus Coprovicinus avistercoris</name>
    <dbReference type="NCBI Taxonomy" id="2840754"/>
    <lineage>
        <taxon>Bacteria</taxon>
        <taxon>Bacillati</taxon>
        <taxon>Actinomycetota</taxon>
        <taxon>Coriobacteriia</taxon>
        <taxon>Coriobacteriales</taxon>
        <taxon>Coriobacteriaceae</taxon>
        <taxon>Coriobacteriaceae incertae sedis</taxon>
        <taxon>Candidatus Coprovicinus</taxon>
    </lineage>
</organism>
<dbReference type="Gene3D" id="1.20.1110.10">
    <property type="entry name" value="Calcium-transporting ATPase, transmembrane domain"/>
    <property type="match status" value="1"/>
</dbReference>
<dbReference type="GO" id="GO:0015662">
    <property type="term" value="F:P-type ion transporter activity"/>
    <property type="evidence" value="ECO:0007669"/>
    <property type="project" value="UniProtKB-ARBA"/>
</dbReference>
<evidence type="ECO:0000256" key="6">
    <source>
        <dbReference type="ARBA" id="ARBA00022741"/>
    </source>
</evidence>
<comment type="similarity">
    <text evidence="2">Belongs to the cation transport ATPase (P-type) (TC 3.A.3) family. Type IIA subfamily.</text>
</comment>
<feature type="transmembrane region" description="Helical" evidence="13">
    <location>
        <begin position="867"/>
        <end position="888"/>
    </location>
</feature>
<dbReference type="GO" id="GO:0016887">
    <property type="term" value="F:ATP hydrolysis activity"/>
    <property type="evidence" value="ECO:0007669"/>
    <property type="project" value="InterPro"/>
</dbReference>
<comment type="catalytic activity">
    <reaction evidence="11">
        <text>ATP + H2O = ADP + phosphate + H(+)</text>
        <dbReference type="Rhea" id="RHEA:13065"/>
        <dbReference type="ChEBI" id="CHEBI:15377"/>
        <dbReference type="ChEBI" id="CHEBI:15378"/>
        <dbReference type="ChEBI" id="CHEBI:30616"/>
        <dbReference type="ChEBI" id="CHEBI:43474"/>
        <dbReference type="ChEBI" id="CHEBI:456216"/>
    </reaction>
</comment>
<dbReference type="Gene3D" id="3.40.1110.10">
    <property type="entry name" value="Calcium-transporting ATPase, cytoplasmic domain N"/>
    <property type="match status" value="1"/>
</dbReference>
<feature type="transmembrane region" description="Helical" evidence="13">
    <location>
        <begin position="745"/>
        <end position="774"/>
    </location>
</feature>
<dbReference type="InterPro" id="IPR036412">
    <property type="entry name" value="HAD-like_sf"/>
</dbReference>
<dbReference type="GO" id="GO:0140352">
    <property type="term" value="P:export from cell"/>
    <property type="evidence" value="ECO:0007669"/>
    <property type="project" value="UniProtKB-ARBA"/>
</dbReference>
<comment type="subcellular location">
    <subcellularLocation>
        <location evidence="1">Cell membrane</location>
        <topology evidence="1">Multi-pass membrane protein</topology>
    </subcellularLocation>
</comment>
<dbReference type="InterPro" id="IPR004014">
    <property type="entry name" value="ATPase_P-typ_cation-transptr_N"/>
</dbReference>
<keyword evidence="8" id="KW-1278">Translocase</keyword>
<reference evidence="15" key="2">
    <citation type="journal article" date="2021" name="PeerJ">
        <title>Extensive microbial diversity within the chicken gut microbiome revealed by metagenomics and culture.</title>
        <authorList>
            <person name="Gilroy R."/>
            <person name="Ravi A."/>
            <person name="Getino M."/>
            <person name="Pursley I."/>
            <person name="Horton D.L."/>
            <person name="Alikhan N.F."/>
            <person name="Baker D."/>
            <person name="Gharbi K."/>
            <person name="Hall N."/>
            <person name="Watson M."/>
            <person name="Adriaenssens E.M."/>
            <person name="Foster-Nyarko E."/>
            <person name="Jarju S."/>
            <person name="Secka A."/>
            <person name="Antonio M."/>
            <person name="Oren A."/>
            <person name="Chaudhuri R.R."/>
            <person name="La Ragione R."/>
            <person name="Hildebrand F."/>
            <person name="Pallen M.J."/>
        </authorList>
    </citation>
    <scope>NUCLEOTIDE SEQUENCE</scope>
    <source>
        <strain evidence="15">ChiHjej12B11-29160</strain>
    </source>
</reference>
<name>A0A9D1HY25_9ACTN</name>
<evidence type="ECO:0000256" key="4">
    <source>
        <dbReference type="ARBA" id="ARBA00022692"/>
    </source>
</evidence>
<evidence type="ECO:0000256" key="11">
    <source>
        <dbReference type="ARBA" id="ARBA00049360"/>
    </source>
</evidence>
<evidence type="ECO:0000256" key="8">
    <source>
        <dbReference type="ARBA" id="ARBA00022967"/>
    </source>
</evidence>
<keyword evidence="3" id="KW-1003">Cell membrane</keyword>
<keyword evidence="4 13" id="KW-0812">Transmembrane</keyword>
<evidence type="ECO:0000256" key="10">
    <source>
        <dbReference type="ARBA" id="ARBA00023136"/>
    </source>
</evidence>
<dbReference type="Pfam" id="PF00122">
    <property type="entry name" value="E1-E2_ATPase"/>
    <property type="match status" value="1"/>
</dbReference>
<dbReference type="InterPro" id="IPR023299">
    <property type="entry name" value="ATPase_P-typ_cyto_dom_N"/>
</dbReference>
<dbReference type="GO" id="GO:0046873">
    <property type="term" value="F:metal ion transmembrane transporter activity"/>
    <property type="evidence" value="ECO:0007669"/>
    <property type="project" value="UniProtKB-ARBA"/>
</dbReference>
<feature type="transmembrane region" description="Helical" evidence="13">
    <location>
        <begin position="828"/>
        <end position="847"/>
    </location>
</feature>
<dbReference type="Gene3D" id="3.40.50.1000">
    <property type="entry name" value="HAD superfamily/HAD-like"/>
    <property type="match status" value="1"/>
</dbReference>
<evidence type="ECO:0000256" key="5">
    <source>
        <dbReference type="ARBA" id="ARBA00022723"/>
    </source>
</evidence>
<feature type="transmembrane region" description="Helical" evidence="13">
    <location>
        <begin position="248"/>
        <end position="269"/>
    </location>
</feature>
<feature type="transmembrane region" description="Helical" evidence="13">
    <location>
        <begin position="83"/>
        <end position="102"/>
    </location>
</feature>
<dbReference type="InterPro" id="IPR008250">
    <property type="entry name" value="ATPase_P-typ_transduc_dom_A_sf"/>
</dbReference>
<dbReference type="SUPFAM" id="SSF81665">
    <property type="entry name" value="Calcium ATPase, transmembrane domain M"/>
    <property type="match status" value="1"/>
</dbReference>
<feature type="transmembrane region" description="Helical" evidence="13">
    <location>
        <begin position="60"/>
        <end position="77"/>
    </location>
</feature>